<dbReference type="EMBL" id="CAFZ01000109">
    <property type="protein sequence ID" value="CCA71183.1"/>
    <property type="molecule type" value="Genomic_DNA"/>
</dbReference>
<dbReference type="InterPro" id="IPR003829">
    <property type="entry name" value="Pirin_N_dom"/>
</dbReference>
<evidence type="ECO:0000313" key="6">
    <source>
        <dbReference type="Proteomes" id="UP000007148"/>
    </source>
</evidence>
<dbReference type="InterPro" id="IPR014710">
    <property type="entry name" value="RmlC-like_jellyroll"/>
</dbReference>
<evidence type="ECO:0000313" key="5">
    <source>
        <dbReference type="EMBL" id="CCA71183.1"/>
    </source>
</evidence>
<evidence type="ECO:0000259" key="3">
    <source>
        <dbReference type="Pfam" id="PF02678"/>
    </source>
</evidence>
<dbReference type="CDD" id="cd02910">
    <property type="entry name" value="cupin_Yhhw_N"/>
    <property type="match status" value="1"/>
</dbReference>
<feature type="domain" description="Quercetin 2,3-dioxygenase C-terminal cupin" evidence="4">
    <location>
        <begin position="174"/>
        <end position="269"/>
    </location>
</feature>
<dbReference type="AlphaFoldDB" id="G4TIP0"/>
<dbReference type="InterPro" id="IPR041602">
    <property type="entry name" value="Quercetinase_C"/>
</dbReference>
<keyword evidence="6" id="KW-1185">Reference proteome</keyword>
<dbReference type="InParanoid" id="G4TIP0"/>
<dbReference type="Gene3D" id="2.60.120.10">
    <property type="entry name" value="Jelly Rolls"/>
    <property type="match status" value="2"/>
</dbReference>
<dbReference type="PANTHER" id="PTHR43212:SF3">
    <property type="entry name" value="QUERCETIN 2,3-DIOXYGENASE"/>
    <property type="match status" value="1"/>
</dbReference>
<sequence>MAQTPIQAADGAKITFTIRPSEERGNADHGWLKTFHTFNFADYYDPRYEGYGPLRVINEDRVEPREGFGTHSHREFEIMSYIISGNLEHRDSMSNVEVMKRGDVQLTSAGTGIRHSEKTDGDNQVHFLQIWSVPNKRGLTPKYYHRHFSDEEKRQGWVAVVGKIGDEGVSDSREGTGPTPVHSNLWLYATLLGAGKTIDHPLKYSKGYIHVVQTSGYNTEKSKGNRVKLNGAVELGEGDGAFVTNGGENEIVKIENIGDGEAELLFFDLD</sequence>
<protein>
    <recommendedName>
        <fullName evidence="7">Pirin N-terminal domain-containing protein</fullName>
    </recommendedName>
</protein>
<dbReference type="STRING" id="1109443.G4TIP0"/>
<feature type="domain" description="Pirin N-terminal" evidence="3">
    <location>
        <begin position="22"/>
        <end position="131"/>
    </location>
</feature>
<reference evidence="5 6" key="1">
    <citation type="journal article" date="2011" name="PLoS Pathog.">
        <title>Endophytic Life Strategies Decoded by Genome and Transcriptome Analyses of the Mutualistic Root Symbiont Piriformospora indica.</title>
        <authorList>
            <person name="Zuccaro A."/>
            <person name="Lahrmann U."/>
            <person name="Guldener U."/>
            <person name="Langen G."/>
            <person name="Pfiffi S."/>
            <person name="Biedenkopf D."/>
            <person name="Wong P."/>
            <person name="Samans B."/>
            <person name="Grimm C."/>
            <person name="Basiewicz M."/>
            <person name="Murat C."/>
            <person name="Martin F."/>
            <person name="Kogel K.H."/>
        </authorList>
    </citation>
    <scope>NUCLEOTIDE SEQUENCE [LARGE SCALE GENOMIC DNA]</scope>
    <source>
        <strain evidence="5 6">DSM 11827</strain>
    </source>
</reference>
<evidence type="ECO:0008006" key="7">
    <source>
        <dbReference type="Google" id="ProtNLM"/>
    </source>
</evidence>
<name>G4TIP0_SERID</name>
<evidence type="ECO:0000256" key="2">
    <source>
        <dbReference type="RuleBase" id="RU003457"/>
    </source>
</evidence>
<dbReference type="InterPro" id="IPR011051">
    <property type="entry name" value="RmlC_Cupin_sf"/>
</dbReference>
<evidence type="ECO:0000259" key="4">
    <source>
        <dbReference type="Pfam" id="PF17954"/>
    </source>
</evidence>
<dbReference type="Pfam" id="PF17954">
    <property type="entry name" value="Pirin_C_2"/>
    <property type="match status" value="1"/>
</dbReference>
<gene>
    <name evidence="5" type="ORF">PIIN_05119</name>
</gene>
<comment type="similarity">
    <text evidence="1 2">Belongs to the pirin family.</text>
</comment>
<dbReference type="PANTHER" id="PTHR43212">
    <property type="entry name" value="QUERCETIN 2,3-DIOXYGENASE"/>
    <property type="match status" value="1"/>
</dbReference>
<dbReference type="OMA" id="KADYGWL"/>
<dbReference type="SUPFAM" id="SSF51182">
    <property type="entry name" value="RmlC-like cupins"/>
    <property type="match status" value="1"/>
</dbReference>
<evidence type="ECO:0000256" key="1">
    <source>
        <dbReference type="ARBA" id="ARBA00008416"/>
    </source>
</evidence>
<dbReference type="Proteomes" id="UP000007148">
    <property type="component" value="Unassembled WGS sequence"/>
</dbReference>
<dbReference type="HOGENOM" id="CLU_064194_3_1_1"/>
<comment type="caution">
    <text evidence="5">The sequence shown here is derived from an EMBL/GenBank/DDBJ whole genome shotgun (WGS) entry which is preliminary data.</text>
</comment>
<organism evidence="5 6">
    <name type="scientific">Serendipita indica (strain DSM 11827)</name>
    <name type="common">Root endophyte fungus</name>
    <name type="synonym">Piriformospora indica</name>
    <dbReference type="NCBI Taxonomy" id="1109443"/>
    <lineage>
        <taxon>Eukaryota</taxon>
        <taxon>Fungi</taxon>
        <taxon>Dikarya</taxon>
        <taxon>Basidiomycota</taxon>
        <taxon>Agaricomycotina</taxon>
        <taxon>Agaricomycetes</taxon>
        <taxon>Sebacinales</taxon>
        <taxon>Serendipitaceae</taxon>
        <taxon>Serendipita</taxon>
    </lineage>
</organism>
<dbReference type="eggNOG" id="ENOG502RXW4">
    <property type="taxonomic scope" value="Eukaryota"/>
</dbReference>
<dbReference type="OrthoDB" id="10261807at2759"/>
<proteinExistence type="inferred from homology"/>
<dbReference type="Pfam" id="PF02678">
    <property type="entry name" value="Pirin"/>
    <property type="match status" value="1"/>
</dbReference>
<dbReference type="InterPro" id="IPR012093">
    <property type="entry name" value="Pirin"/>
</dbReference>
<accession>G4TIP0</accession>